<feature type="region of interest" description="Disordered" evidence="1">
    <location>
        <begin position="175"/>
        <end position="194"/>
    </location>
</feature>
<proteinExistence type="predicted"/>
<dbReference type="Gene3D" id="1.10.260.40">
    <property type="entry name" value="lambda repressor-like DNA-binding domains"/>
    <property type="match status" value="1"/>
</dbReference>
<name>A0A0H2ZRD7_MYCA1</name>
<dbReference type="Proteomes" id="UP000001574">
    <property type="component" value="Chromosome"/>
</dbReference>
<dbReference type="GO" id="GO:0003677">
    <property type="term" value="F:DNA binding"/>
    <property type="evidence" value="ECO:0007669"/>
    <property type="project" value="InterPro"/>
</dbReference>
<dbReference type="RefSeq" id="WP_011724693.1">
    <property type="nucleotide sequence ID" value="NC_008595.1"/>
</dbReference>
<dbReference type="CDD" id="cd00093">
    <property type="entry name" value="HTH_XRE"/>
    <property type="match status" value="1"/>
</dbReference>
<gene>
    <name evidence="3" type="ordered locus">MAV_2265</name>
</gene>
<organism evidence="3 4">
    <name type="scientific">Mycobacterium avium (strain 104)</name>
    <dbReference type="NCBI Taxonomy" id="243243"/>
    <lineage>
        <taxon>Bacteria</taxon>
        <taxon>Bacillati</taxon>
        <taxon>Actinomycetota</taxon>
        <taxon>Actinomycetes</taxon>
        <taxon>Mycobacteriales</taxon>
        <taxon>Mycobacteriaceae</taxon>
        <taxon>Mycobacterium</taxon>
        <taxon>Mycobacterium avium complex (MAC)</taxon>
    </lineage>
</organism>
<dbReference type="PROSITE" id="PS50943">
    <property type="entry name" value="HTH_CROC1"/>
    <property type="match status" value="1"/>
</dbReference>
<dbReference type="SUPFAM" id="SSF47413">
    <property type="entry name" value="lambda repressor-like DNA-binding domains"/>
    <property type="match status" value="1"/>
</dbReference>
<evidence type="ECO:0000259" key="2">
    <source>
        <dbReference type="PROSITE" id="PS50943"/>
    </source>
</evidence>
<sequence>MGDDQEVGANIRRFRQARGLPQAALGEPLGLNQQAIAKIENGTRAVKLAEAAVIARTLGVELDDIAAGPERAGRRAAFTRLATTLRGIDEQLSHLAEQLSGVTVDLANELGDNLAAPEELRVPAEMIREADDWLNRQWGDDLADLLREMTTTHAPGPPENYMDAVEALHAIVDSVAERRPGIDPPGKVDDDPET</sequence>
<dbReference type="InterPro" id="IPR010982">
    <property type="entry name" value="Lambda_DNA-bd_dom_sf"/>
</dbReference>
<dbReference type="InterPro" id="IPR001387">
    <property type="entry name" value="Cro/C1-type_HTH"/>
</dbReference>
<evidence type="ECO:0000313" key="3">
    <source>
        <dbReference type="EMBL" id="ABK64879.1"/>
    </source>
</evidence>
<dbReference type="EMBL" id="CP000479">
    <property type="protein sequence ID" value="ABK64879.1"/>
    <property type="molecule type" value="Genomic_DNA"/>
</dbReference>
<accession>A0A0H2ZRD7</accession>
<protein>
    <submittedName>
        <fullName evidence="3">Putative prophage regulatory ptotein</fullName>
    </submittedName>
</protein>
<dbReference type="KEGG" id="mav:MAV_2265"/>
<dbReference type="HOGENOM" id="CLU_1401112_0_0_11"/>
<feature type="domain" description="HTH cro/C1-type" evidence="2">
    <location>
        <begin position="11"/>
        <end position="65"/>
    </location>
</feature>
<reference evidence="3 4" key="1">
    <citation type="submission" date="2006-10" db="EMBL/GenBank/DDBJ databases">
        <authorList>
            <person name="Fleischmann R.D."/>
            <person name="Dodson R.J."/>
            <person name="Haft D.H."/>
            <person name="Merkel J.S."/>
            <person name="Nelson W.C."/>
            <person name="Fraser C.M."/>
        </authorList>
    </citation>
    <scope>NUCLEOTIDE SEQUENCE [LARGE SCALE GENOMIC DNA]</scope>
    <source>
        <strain evidence="3 4">104</strain>
    </source>
</reference>
<dbReference type="SMART" id="SM00530">
    <property type="entry name" value="HTH_XRE"/>
    <property type="match status" value="1"/>
</dbReference>
<evidence type="ECO:0000313" key="4">
    <source>
        <dbReference type="Proteomes" id="UP000001574"/>
    </source>
</evidence>
<dbReference type="AlphaFoldDB" id="A0A0H2ZRD7"/>
<dbReference type="Pfam" id="PF01381">
    <property type="entry name" value="HTH_3"/>
    <property type="match status" value="1"/>
</dbReference>
<evidence type="ECO:0000256" key="1">
    <source>
        <dbReference type="SAM" id="MobiDB-lite"/>
    </source>
</evidence>